<feature type="domain" description="VWFA" evidence="1">
    <location>
        <begin position="33"/>
        <end position="234"/>
    </location>
</feature>
<evidence type="ECO:0000313" key="2">
    <source>
        <dbReference type="EMBL" id="MBB6053892.1"/>
    </source>
</evidence>
<dbReference type="RefSeq" id="WP_184203980.1">
    <property type="nucleotide sequence ID" value="NZ_JACHGW010000009.1"/>
</dbReference>
<organism evidence="2 3">
    <name type="scientific">Armatimonas rosea</name>
    <dbReference type="NCBI Taxonomy" id="685828"/>
    <lineage>
        <taxon>Bacteria</taxon>
        <taxon>Bacillati</taxon>
        <taxon>Armatimonadota</taxon>
        <taxon>Armatimonadia</taxon>
        <taxon>Armatimonadales</taxon>
        <taxon>Armatimonadaceae</taxon>
        <taxon>Armatimonas</taxon>
    </lineage>
</organism>
<dbReference type="PROSITE" id="PS50234">
    <property type="entry name" value="VWFA"/>
    <property type="match status" value="1"/>
</dbReference>
<dbReference type="SUPFAM" id="SSF53300">
    <property type="entry name" value="vWA-like"/>
    <property type="match status" value="1"/>
</dbReference>
<name>A0A7W9SW10_ARMRO</name>
<dbReference type="InterPro" id="IPR002035">
    <property type="entry name" value="VWF_A"/>
</dbReference>
<sequence>MKIASAKEETSISSRMETTMSFDFQLATPRPLPVLVLADTSGSMKGEKIEAMNHALRTMAAELAALDDVRGEVYLGVITFGGEPNILQPPIPARQVKLPELSAGGKTPLGAALAIAHDLLEDRDIIPNRAFSPTLVLISDGQPTDLPDELMSRIARRTTANADELRETFLKWEPIQQLHTATRAARSQRLALGIEAGGSGDPTYALLEAFINQPGVPVARASEAGAILRFLQWVTLSVASRTKGRDPNAIVPELLDLSKLTDDGLVL</sequence>
<dbReference type="SMART" id="SM00327">
    <property type="entry name" value="VWA"/>
    <property type="match status" value="1"/>
</dbReference>
<keyword evidence="3" id="KW-1185">Reference proteome</keyword>
<accession>A0A7W9SW10</accession>
<dbReference type="EMBL" id="JACHGW010000009">
    <property type="protein sequence ID" value="MBB6053892.1"/>
    <property type="molecule type" value="Genomic_DNA"/>
</dbReference>
<evidence type="ECO:0000259" key="1">
    <source>
        <dbReference type="PROSITE" id="PS50234"/>
    </source>
</evidence>
<protein>
    <recommendedName>
        <fullName evidence="1">VWFA domain-containing protein</fullName>
    </recommendedName>
</protein>
<dbReference type="AlphaFoldDB" id="A0A7W9SW10"/>
<comment type="caution">
    <text evidence="2">The sequence shown here is derived from an EMBL/GenBank/DDBJ whole genome shotgun (WGS) entry which is preliminary data.</text>
</comment>
<dbReference type="Pfam" id="PF13519">
    <property type="entry name" value="VWA_2"/>
    <property type="match status" value="1"/>
</dbReference>
<evidence type="ECO:0000313" key="3">
    <source>
        <dbReference type="Proteomes" id="UP000520814"/>
    </source>
</evidence>
<dbReference type="Proteomes" id="UP000520814">
    <property type="component" value="Unassembled WGS sequence"/>
</dbReference>
<dbReference type="InterPro" id="IPR036465">
    <property type="entry name" value="vWFA_dom_sf"/>
</dbReference>
<gene>
    <name evidence="2" type="ORF">HNQ39_005739</name>
</gene>
<proteinExistence type="predicted"/>
<dbReference type="Gene3D" id="3.40.50.410">
    <property type="entry name" value="von Willebrand factor, type A domain"/>
    <property type="match status" value="1"/>
</dbReference>
<reference evidence="2 3" key="1">
    <citation type="submission" date="2020-08" db="EMBL/GenBank/DDBJ databases">
        <title>Genomic Encyclopedia of Type Strains, Phase IV (KMG-IV): sequencing the most valuable type-strain genomes for metagenomic binning, comparative biology and taxonomic classification.</title>
        <authorList>
            <person name="Goeker M."/>
        </authorList>
    </citation>
    <scope>NUCLEOTIDE SEQUENCE [LARGE SCALE GENOMIC DNA]</scope>
    <source>
        <strain evidence="2 3">DSM 23562</strain>
    </source>
</reference>